<dbReference type="InterPro" id="IPR006176">
    <property type="entry name" value="3-OHacyl-CoA_DH_NAD-bd"/>
</dbReference>
<dbReference type="InterPro" id="IPR008927">
    <property type="entry name" value="6-PGluconate_DH-like_C_sf"/>
</dbReference>
<evidence type="ECO:0000256" key="2">
    <source>
        <dbReference type="ARBA" id="ARBA00023002"/>
    </source>
</evidence>
<evidence type="ECO:0000256" key="1">
    <source>
        <dbReference type="ARBA" id="ARBA00009463"/>
    </source>
</evidence>
<reference evidence="5" key="1">
    <citation type="submission" date="2020-04" db="EMBL/GenBank/DDBJ databases">
        <authorList>
            <person name="Neveu A P."/>
        </authorList>
    </citation>
    <scope>NUCLEOTIDE SEQUENCE</scope>
    <source>
        <tissue evidence="5">Whole embryo</tissue>
    </source>
</reference>
<dbReference type="InterPro" id="IPR013328">
    <property type="entry name" value="6PGD_dom2"/>
</dbReference>
<name>A0A6F9DAN3_9ASCI</name>
<evidence type="ECO:0000259" key="3">
    <source>
        <dbReference type="Pfam" id="PF00725"/>
    </source>
</evidence>
<dbReference type="SUPFAM" id="SSF51735">
    <property type="entry name" value="NAD(P)-binding Rossmann-fold domains"/>
    <property type="match status" value="1"/>
</dbReference>
<evidence type="ECO:0000259" key="4">
    <source>
        <dbReference type="Pfam" id="PF02737"/>
    </source>
</evidence>
<dbReference type="AlphaFoldDB" id="A0A6F9DAN3"/>
<organism evidence="5">
    <name type="scientific">Phallusia mammillata</name>
    <dbReference type="NCBI Taxonomy" id="59560"/>
    <lineage>
        <taxon>Eukaryota</taxon>
        <taxon>Metazoa</taxon>
        <taxon>Chordata</taxon>
        <taxon>Tunicata</taxon>
        <taxon>Ascidiacea</taxon>
        <taxon>Phlebobranchia</taxon>
        <taxon>Ascidiidae</taxon>
        <taxon>Phallusia</taxon>
    </lineage>
</organism>
<proteinExistence type="evidence at transcript level"/>
<dbReference type="Pfam" id="PF00725">
    <property type="entry name" value="3HCDH"/>
    <property type="match status" value="1"/>
</dbReference>
<dbReference type="Pfam" id="PF02737">
    <property type="entry name" value="3HCDH_N"/>
    <property type="match status" value="1"/>
</dbReference>
<feature type="domain" description="3-hydroxyacyl-CoA dehydrogenase NAD binding" evidence="4">
    <location>
        <begin position="7"/>
        <end position="187"/>
    </location>
</feature>
<dbReference type="GO" id="GO:0070403">
    <property type="term" value="F:NAD+ binding"/>
    <property type="evidence" value="ECO:0007669"/>
    <property type="project" value="InterPro"/>
</dbReference>
<protein>
    <submittedName>
        <fullName evidence="5">Lambda-crystallin-like</fullName>
    </submittedName>
</protein>
<dbReference type="InterPro" id="IPR006108">
    <property type="entry name" value="3HC_DH_C"/>
</dbReference>
<sequence>MENSQKKVGIIGSGLIGRSWAMLFAGAGYTVKMYDVLEEQLQDAMISIRGQITDLESQGLLRGSLSADVQCSLITTSNNIADVVKDAVHIQECVPENIDLKKKVLKSVSDACTSNSTVICSSTSCILPSKIFSHLPRVGQCIVAHPCNPPYHCPLTEIVPHPQTEQSVIIKTKAIMAEIGQTPVMLNREVDGFGLNRIQYAILNESWRLVEDGIMSPEDVDKIFTDGLGMRYAFIGPYQTIHLNAEGTKNYMERYSESIIRVSKSFGPVPTFDGKSLNSIHESISSEIPSTPADLEKKRKWRDERLVALSKLKQEMDKQ</sequence>
<dbReference type="PANTHER" id="PTHR48075:SF1">
    <property type="entry name" value="LAMBDA-CRYSTALLIN HOMOLOG"/>
    <property type="match status" value="1"/>
</dbReference>
<evidence type="ECO:0000313" key="5">
    <source>
        <dbReference type="EMBL" id="CAB3233949.1"/>
    </source>
</evidence>
<accession>A0A6F9DAN3</accession>
<gene>
    <name evidence="5" type="primary">Cryl1</name>
</gene>
<dbReference type="InterPro" id="IPR036291">
    <property type="entry name" value="NAD(P)-bd_dom_sf"/>
</dbReference>
<dbReference type="SUPFAM" id="SSF48179">
    <property type="entry name" value="6-phosphogluconate dehydrogenase C-terminal domain-like"/>
    <property type="match status" value="1"/>
</dbReference>
<dbReference type="GO" id="GO:0006631">
    <property type="term" value="P:fatty acid metabolic process"/>
    <property type="evidence" value="ECO:0007669"/>
    <property type="project" value="InterPro"/>
</dbReference>
<dbReference type="EMBL" id="LR784186">
    <property type="protein sequence ID" value="CAB3233949.1"/>
    <property type="molecule type" value="mRNA"/>
</dbReference>
<keyword evidence="2" id="KW-0560">Oxidoreductase</keyword>
<dbReference type="Gene3D" id="1.10.1040.10">
    <property type="entry name" value="N-(1-d-carboxylethyl)-l-norvaline Dehydrogenase, domain 2"/>
    <property type="match status" value="1"/>
</dbReference>
<dbReference type="FunFam" id="3.40.50.720:FF:000356">
    <property type="entry name" value="Lambda-crystallin homolog"/>
    <property type="match status" value="1"/>
</dbReference>
<feature type="domain" description="3-hydroxyacyl-CoA dehydrogenase C-terminal" evidence="3">
    <location>
        <begin position="192"/>
        <end position="261"/>
    </location>
</feature>
<dbReference type="Gene3D" id="3.40.50.720">
    <property type="entry name" value="NAD(P)-binding Rossmann-like Domain"/>
    <property type="match status" value="1"/>
</dbReference>
<dbReference type="PANTHER" id="PTHR48075">
    <property type="entry name" value="3-HYDROXYACYL-COA DEHYDROGENASE FAMILY PROTEIN"/>
    <property type="match status" value="1"/>
</dbReference>
<dbReference type="GO" id="GO:0050104">
    <property type="term" value="F:L-gulonate 3-dehydrogenase activity"/>
    <property type="evidence" value="ECO:0007669"/>
    <property type="project" value="TreeGrafter"/>
</dbReference>
<comment type="similarity">
    <text evidence="1">Belongs to the 3-hydroxyacyl-CoA dehydrogenase family.</text>
</comment>